<evidence type="ECO:0000313" key="1">
    <source>
        <dbReference type="EMBL" id="KAI4866222.1"/>
    </source>
</evidence>
<evidence type="ECO:0000313" key="2">
    <source>
        <dbReference type="Proteomes" id="UP001497700"/>
    </source>
</evidence>
<sequence>MTIILVTGGNRGIGNAIVQAVGTRVRDVTILVGCRSLERAEELKGLGVPAKLEPLEITITDDASIRAAVQIVETKYGKLDVLINNAGSVSLPKSDDLTELRENWAQGFDCLVTSQVLVTKAFLPLLRKAEWGRVIMISSARGSLSRNKSIEMPPTQHWVYNCSKAALNLVTIEFRNAEFREVANEMDRITFWAASPGHCKTAFNNFRGFKDPLEGAEVTARLLESRRFEIPSGTFWEFEQGNFQQVPW</sequence>
<gene>
    <name evidence="1" type="ORF">F4820DRAFT_417476</name>
</gene>
<comment type="caution">
    <text evidence="1">The sequence shown here is derived from an EMBL/GenBank/DDBJ whole genome shotgun (WGS) entry which is preliminary data.</text>
</comment>
<accession>A0ACB9Z4K1</accession>
<name>A0ACB9Z4K1_9PEZI</name>
<dbReference type="EMBL" id="MU393461">
    <property type="protein sequence ID" value="KAI4866222.1"/>
    <property type="molecule type" value="Genomic_DNA"/>
</dbReference>
<reference evidence="1 2" key="1">
    <citation type="journal article" date="2022" name="New Phytol.">
        <title>Ecological generalism drives hyperdiversity of secondary metabolite gene clusters in xylarialean endophytes.</title>
        <authorList>
            <person name="Franco M.E.E."/>
            <person name="Wisecaver J.H."/>
            <person name="Arnold A.E."/>
            <person name="Ju Y.M."/>
            <person name="Slot J.C."/>
            <person name="Ahrendt S."/>
            <person name="Moore L.P."/>
            <person name="Eastman K.E."/>
            <person name="Scott K."/>
            <person name="Konkel Z."/>
            <person name="Mondo S.J."/>
            <person name="Kuo A."/>
            <person name="Hayes R.D."/>
            <person name="Haridas S."/>
            <person name="Andreopoulos B."/>
            <person name="Riley R."/>
            <person name="LaButti K."/>
            <person name="Pangilinan J."/>
            <person name="Lipzen A."/>
            <person name="Amirebrahimi M."/>
            <person name="Yan J."/>
            <person name="Adam C."/>
            <person name="Keymanesh K."/>
            <person name="Ng V."/>
            <person name="Louie K."/>
            <person name="Northen T."/>
            <person name="Drula E."/>
            <person name="Henrissat B."/>
            <person name="Hsieh H.M."/>
            <person name="Youens-Clark K."/>
            <person name="Lutzoni F."/>
            <person name="Miadlikowska J."/>
            <person name="Eastwood D.C."/>
            <person name="Hamelin R.C."/>
            <person name="Grigoriev I.V."/>
            <person name="U'Ren J.M."/>
        </authorList>
    </citation>
    <scope>NUCLEOTIDE SEQUENCE [LARGE SCALE GENOMIC DNA]</scope>
    <source>
        <strain evidence="1 2">CBS 119005</strain>
    </source>
</reference>
<proteinExistence type="predicted"/>
<keyword evidence="2" id="KW-1185">Reference proteome</keyword>
<dbReference type="Proteomes" id="UP001497700">
    <property type="component" value="Unassembled WGS sequence"/>
</dbReference>
<protein>
    <submittedName>
        <fullName evidence="1">Uncharacterized protein</fullName>
    </submittedName>
</protein>
<organism evidence="1 2">
    <name type="scientific">Hypoxylon rubiginosum</name>
    <dbReference type="NCBI Taxonomy" id="110542"/>
    <lineage>
        <taxon>Eukaryota</taxon>
        <taxon>Fungi</taxon>
        <taxon>Dikarya</taxon>
        <taxon>Ascomycota</taxon>
        <taxon>Pezizomycotina</taxon>
        <taxon>Sordariomycetes</taxon>
        <taxon>Xylariomycetidae</taxon>
        <taxon>Xylariales</taxon>
        <taxon>Hypoxylaceae</taxon>
        <taxon>Hypoxylon</taxon>
    </lineage>
</organism>